<gene>
    <name evidence="2" type="ORF">GCM10022236_44900</name>
</gene>
<dbReference type="RefSeq" id="WP_344808798.1">
    <property type="nucleotide sequence ID" value="NZ_BAABAB010000044.1"/>
</dbReference>
<keyword evidence="1" id="KW-1133">Transmembrane helix</keyword>
<accession>A0ABP7AQD1</accession>
<keyword evidence="3" id="KW-1185">Reference proteome</keyword>
<evidence type="ECO:0000256" key="1">
    <source>
        <dbReference type="SAM" id="Phobius"/>
    </source>
</evidence>
<sequence length="262" mass="28235">MPFTPAHVAAILPFTVGRPGRWLVPAALAIGAMIPDLPYFLPAPARTSEVSHAWYGPITLDLINGIGLWIAWELLLRVPLADASPAWLRLRLPPRTPLDPGRCVAAGVSVLIGAASHVLWDAFTHADRWGTTRMPALNDVVGGLPVYKWLQFGSGLLGMLVLAVWFGWWLRRTPRRDDPSPDPAADRRRRLAWGLLGAVVLVAPPVIWATAAEGSLERTAFLTVTRSIGVVAIALILLCLVWPNPKPAAPAAPAPTAKADQP</sequence>
<proteinExistence type="predicted"/>
<dbReference type="InterPro" id="IPR025238">
    <property type="entry name" value="DUF4184"/>
</dbReference>
<dbReference type="EMBL" id="BAABAB010000044">
    <property type="protein sequence ID" value="GAA3637390.1"/>
    <property type="molecule type" value="Genomic_DNA"/>
</dbReference>
<feature type="transmembrane region" description="Helical" evidence="1">
    <location>
        <begin position="53"/>
        <end position="72"/>
    </location>
</feature>
<evidence type="ECO:0008006" key="4">
    <source>
        <dbReference type="Google" id="ProtNLM"/>
    </source>
</evidence>
<evidence type="ECO:0000313" key="2">
    <source>
        <dbReference type="EMBL" id="GAA3637390.1"/>
    </source>
</evidence>
<name>A0ABP7AQD1_9ACTN</name>
<evidence type="ECO:0000313" key="3">
    <source>
        <dbReference type="Proteomes" id="UP001501490"/>
    </source>
</evidence>
<protein>
    <recommendedName>
        <fullName evidence="4">DUF4184 family protein</fullName>
    </recommendedName>
</protein>
<keyword evidence="1" id="KW-0812">Transmembrane</keyword>
<feature type="transmembrane region" description="Helical" evidence="1">
    <location>
        <begin position="191"/>
        <end position="211"/>
    </location>
</feature>
<keyword evidence="1" id="KW-0472">Membrane</keyword>
<dbReference type="Pfam" id="PF13803">
    <property type="entry name" value="DUF4184"/>
    <property type="match status" value="1"/>
</dbReference>
<feature type="transmembrane region" description="Helical" evidence="1">
    <location>
        <begin position="22"/>
        <end position="41"/>
    </location>
</feature>
<organism evidence="2 3">
    <name type="scientific">Microlunatus ginsengisoli</name>
    <dbReference type="NCBI Taxonomy" id="363863"/>
    <lineage>
        <taxon>Bacteria</taxon>
        <taxon>Bacillati</taxon>
        <taxon>Actinomycetota</taxon>
        <taxon>Actinomycetes</taxon>
        <taxon>Propionibacteriales</taxon>
        <taxon>Propionibacteriaceae</taxon>
        <taxon>Microlunatus</taxon>
    </lineage>
</organism>
<reference evidence="3" key="1">
    <citation type="journal article" date="2019" name="Int. J. Syst. Evol. Microbiol.">
        <title>The Global Catalogue of Microorganisms (GCM) 10K type strain sequencing project: providing services to taxonomists for standard genome sequencing and annotation.</title>
        <authorList>
            <consortium name="The Broad Institute Genomics Platform"/>
            <consortium name="The Broad Institute Genome Sequencing Center for Infectious Disease"/>
            <person name="Wu L."/>
            <person name="Ma J."/>
        </authorList>
    </citation>
    <scope>NUCLEOTIDE SEQUENCE [LARGE SCALE GENOMIC DNA]</scope>
    <source>
        <strain evidence="3">JCM 16929</strain>
    </source>
</reference>
<dbReference type="Proteomes" id="UP001501490">
    <property type="component" value="Unassembled WGS sequence"/>
</dbReference>
<feature type="transmembrane region" description="Helical" evidence="1">
    <location>
        <begin position="149"/>
        <end position="170"/>
    </location>
</feature>
<feature type="transmembrane region" description="Helical" evidence="1">
    <location>
        <begin position="223"/>
        <end position="242"/>
    </location>
</feature>
<comment type="caution">
    <text evidence="2">The sequence shown here is derived from an EMBL/GenBank/DDBJ whole genome shotgun (WGS) entry which is preliminary data.</text>
</comment>